<dbReference type="AlphaFoldDB" id="A0A672Z632"/>
<reference evidence="16" key="1">
    <citation type="submission" date="2019-06" db="EMBL/GenBank/DDBJ databases">
        <authorList>
            <consortium name="Wellcome Sanger Institute Data Sharing"/>
        </authorList>
    </citation>
    <scope>NUCLEOTIDE SEQUENCE [LARGE SCALE GENOMIC DNA]</scope>
</reference>
<accession>A0A672Z632</accession>
<dbReference type="Ensembl" id="ENSSORT00005012666.1">
    <property type="protein sequence ID" value="ENSSORP00005012269.1"/>
    <property type="gene ID" value="ENSSORG00005005158.1"/>
</dbReference>
<sequence length="536" mass="61082">MYLLIFCHCAFVHTGLTHKTRRELHKAARRLLELSSRVLRRSLDEHFSHVDADPHEVALWVLLKRTQSSNKAIRMQAVQELADNHHWHDYQYQTAAQFLDQRTAVGLARTPQVDLRFFLSPPTLPVLEDGGLWCFGGNGLPYAQSLTSVPSEKVESFCLQALVQHSKSHCDHIVANGGLQLLQREYQLRRNSLKIQRNIVRIIGNLALNESVHQAIVQSGWVSVLAEMMQSPHVMQASHAARALANLDRETLQEKYQDGIYILHPQTRNKQPIKADVLFIHGILGAAFKTWRQKDRSILEEGDNESSDDYTECWPKSWLAADCPNLRILSVEYDSHLSDWMSKCPAENQRKSLAFRSQELLQKLKVAGVGQRPVVWVAHSMGGLLVKKMLLDAAEDPDMQELLKNTKGIMFYSVPHHGTFMAEYSVNVRYLLFPSIEVRELCKDSPALRNLNETFLDMAKEKEFKVLSFAETLPTNIGPMIKILVVPTQSADLGIGELIEVDVDHLNICKPEKKDSFLYRRSLQFIQDALHSYISH</sequence>
<dbReference type="GO" id="GO:0005783">
    <property type="term" value="C:endoplasmic reticulum"/>
    <property type="evidence" value="ECO:0007669"/>
    <property type="project" value="UniProtKB-SubCell"/>
</dbReference>
<evidence type="ECO:0000256" key="11">
    <source>
        <dbReference type="ARBA" id="ARBA00023209"/>
    </source>
</evidence>
<dbReference type="GO" id="GO:0005739">
    <property type="term" value="C:mitochondrion"/>
    <property type="evidence" value="ECO:0007669"/>
    <property type="project" value="UniProtKB-SubCell"/>
</dbReference>
<keyword evidence="11" id="KW-0594">Phospholipid biosynthesis</keyword>
<dbReference type="SUPFAM" id="SSF53474">
    <property type="entry name" value="alpha/beta-Hydrolases"/>
    <property type="match status" value="1"/>
</dbReference>
<evidence type="ECO:0000256" key="6">
    <source>
        <dbReference type="ARBA" id="ARBA00022824"/>
    </source>
</evidence>
<dbReference type="InterPro" id="IPR016024">
    <property type="entry name" value="ARM-type_fold"/>
</dbReference>
<proteinExistence type="inferred from homology"/>
<reference evidence="16" key="2">
    <citation type="submission" date="2025-08" db="UniProtKB">
        <authorList>
            <consortium name="Ensembl"/>
        </authorList>
    </citation>
    <scope>IDENTIFICATION</scope>
</reference>
<evidence type="ECO:0000256" key="4">
    <source>
        <dbReference type="ARBA" id="ARBA00022516"/>
    </source>
</evidence>
<keyword evidence="6" id="KW-0256">Endoplasmic reticulum</keyword>
<evidence type="ECO:0000256" key="14">
    <source>
        <dbReference type="ARBA" id="ARBA00040991"/>
    </source>
</evidence>
<keyword evidence="9" id="KW-0496">Mitochondrion</keyword>
<comment type="subcellular location">
    <subcellularLocation>
        <location evidence="3">Endoplasmic reticulum</location>
    </subcellularLocation>
    <subcellularLocation>
        <location evidence="1">Membrane</location>
        <topology evidence="1">Single-pass membrane protein</topology>
    </subcellularLocation>
    <subcellularLocation>
        <location evidence="2">Mitochondrion</location>
    </subcellularLocation>
</comment>
<evidence type="ECO:0000256" key="10">
    <source>
        <dbReference type="ARBA" id="ARBA00023136"/>
    </source>
</evidence>
<dbReference type="SUPFAM" id="SSF48371">
    <property type="entry name" value="ARM repeat"/>
    <property type="match status" value="1"/>
</dbReference>
<dbReference type="InterPro" id="IPR052374">
    <property type="entry name" value="SERAC1"/>
</dbReference>
<dbReference type="PANTHER" id="PTHR48182:SF2">
    <property type="entry name" value="PROTEIN SERAC1"/>
    <property type="match status" value="1"/>
</dbReference>
<keyword evidence="8" id="KW-0443">Lipid metabolism</keyword>
<organism evidence="16 17">
    <name type="scientific">Sphaeramia orbicularis</name>
    <name type="common">orbiculate cardinalfish</name>
    <dbReference type="NCBI Taxonomy" id="375764"/>
    <lineage>
        <taxon>Eukaryota</taxon>
        <taxon>Metazoa</taxon>
        <taxon>Chordata</taxon>
        <taxon>Craniata</taxon>
        <taxon>Vertebrata</taxon>
        <taxon>Euteleostomi</taxon>
        <taxon>Actinopterygii</taxon>
        <taxon>Neopterygii</taxon>
        <taxon>Teleostei</taxon>
        <taxon>Neoteleostei</taxon>
        <taxon>Acanthomorphata</taxon>
        <taxon>Gobiaria</taxon>
        <taxon>Kurtiformes</taxon>
        <taxon>Apogonoidei</taxon>
        <taxon>Apogonidae</taxon>
        <taxon>Apogoninae</taxon>
        <taxon>Sphaeramia</taxon>
    </lineage>
</organism>
<keyword evidence="10" id="KW-0472">Membrane</keyword>
<evidence type="ECO:0000256" key="13">
    <source>
        <dbReference type="ARBA" id="ARBA00038024"/>
    </source>
</evidence>
<name>A0A672Z632_9TELE</name>
<keyword evidence="4" id="KW-0444">Lipid biosynthesis</keyword>
<keyword evidence="7" id="KW-1133">Transmembrane helix</keyword>
<dbReference type="InterPro" id="IPR011989">
    <property type="entry name" value="ARM-like"/>
</dbReference>
<comment type="similarity">
    <text evidence="13">Belongs to the SERAC1 family.</text>
</comment>
<evidence type="ECO:0000256" key="5">
    <source>
        <dbReference type="ARBA" id="ARBA00022692"/>
    </source>
</evidence>
<evidence type="ECO:0000256" key="9">
    <source>
        <dbReference type="ARBA" id="ARBA00023128"/>
    </source>
</evidence>
<evidence type="ECO:0000256" key="1">
    <source>
        <dbReference type="ARBA" id="ARBA00004167"/>
    </source>
</evidence>
<reference evidence="16" key="3">
    <citation type="submission" date="2025-09" db="UniProtKB">
        <authorList>
            <consortium name="Ensembl"/>
        </authorList>
    </citation>
    <scope>IDENTIFICATION</scope>
</reference>
<keyword evidence="17" id="KW-1185">Reference proteome</keyword>
<evidence type="ECO:0000256" key="12">
    <source>
        <dbReference type="ARBA" id="ARBA00023264"/>
    </source>
</evidence>
<dbReference type="PANTHER" id="PTHR48182">
    <property type="entry name" value="PROTEIN SERAC1"/>
    <property type="match status" value="1"/>
</dbReference>
<dbReference type="Proteomes" id="UP000472271">
    <property type="component" value="Chromosome 24"/>
</dbReference>
<dbReference type="Gene3D" id="3.40.50.1820">
    <property type="entry name" value="alpha/beta hydrolase"/>
    <property type="match status" value="1"/>
</dbReference>
<gene>
    <name evidence="16" type="primary">serac1</name>
</gene>
<evidence type="ECO:0000256" key="3">
    <source>
        <dbReference type="ARBA" id="ARBA00004240"/>
    </source>
</evidence>
<protein>
    <recommendedName>
        <fullName evidence="14">Protein SERAC1</fullName>
    </recommendedName>
    <alternativeName>
        <fullName evidence="15">Serine active site-containing protein 1</fullName>
    </alternativeName>
</protein>
<evidence type="ECO:0000256" key="2">
    <source>
        <dbReference type="ARBA" id="ARBA00004173"/>
    </source>
</evidence>
<evidence type="ECO:0000313" key="17">
    <source>
        <dbReference type="Proteomes" id="UP000472271"/>
    </source>
</evidence>
<evidence type="ECO:0000313" key="16">
    <source>
        <dbReference type="Ensembl" id="ENSSORP00005012269.1"/>
    </source>
</evidence>
<evidence type="ECO:0000256" key="8">
    <source>
        <dbReference type="ARBA" id="ARBA00023098"/>
    </source>
</evidence>
<dbReference type="InterPro" id="IPR029058">
    <property type="entry name" value="AB_hydrolase_fold"/>
</dbReference>
<keyword evidence="12" id="KW-1208">Phospholipid metabolism</keyword>
<dbReference type="Gene3D" id="1.25.10.10">
    <property type="entry name" value="Leucine-rich Repeat Variant"/>
    <property type="match status" value="1"/>
</dbReference>
<evidence type="ECO:0000256" key="7">
    <source>
        <dbReference type="ARBA" id="ARBA00022989"/>
    </source>
</evidence>
<keyword evidence="5" id="KW-0812">Transmembrane</keyword>
<evidence type="ECO:0000256" key="15">
    <source>
        <dbReference type="ARBA" id="ARBA00041701"/>
    </source>
</evidence>
<dbReference type="GO" id="GO:0008654">
    <property type="term" value="P:phospholipid biosynthetic process"/>
    <property type="evidence" value="ECO:0007669"/>
    <property type="project" value="UniProtKB-KW"/>
</dbReference>
<dbReference type="GO" id="GO:0016020">
    <property type="term" value="C:membrane"/>
    <property type="evidence" value="ECO:0007669"/>
    <property type="project" value="UniProtKB-SubCell"/>
</dbReference>